<accession>A0A850LJD6</accession>
<proteinExistence type="predicted"/>
<evidence type="ECO:0000313" key="2">
    <source>
        <dbReference type="EMBL" id="NVK97900.1"/>
    </source>
</evidence>
<dbReference type="PANTHER" id="PTHR43689:SF8">
    <property type="entry name" value="ALPHA_BETA-HYDROLASES SUPERFAMILY PROTEIN"/>
    <property type="match status" value="1"/>
</dbReference>
<sequence length="271" mass="29452">MDWSANPADKLRIDEVGLEYACHGPAPGDAPTLVLLHEGLGCVAMWRDFPAQLAARTGLGVLVYSRQGYGGSDPVTRPRPLDFQTREALEVLPAILDAAGIRQAILLGHSDGATIAAIHAGSVAGHRIRGVILEAPHFFTEPGGLASITEARAAYESGDLKQKLARYHADPDGAFLGWNDAWLDPGFATWNVAEVIDYIRVPILAIQGRQDQYGTLAQIEEIESRAYCPVDTLILDCRHEPHRECADRVLDEVAEFCSRLLRIEAADVIPA</sequence>
<reference evidence="2 3" key="1">
    <citation type="journal article" date="2020" name="Proc. Natl. Acad. Sci. U.S.A.">
        <title>Ecological drivers of bacterial community assembly in synthetic phycospheres.</title>
        <authorList>
            <person name="Fu H."/>
            <person name="Uchimiya M."/>
            <person name="Gore J."/>
            <person name="Moran M.A."/>
        </authorList>
    </citation>
    <scope>NUCLEOTIDE SEQUENCE [LARGE SCALE GENOMIC DNA]</scope>
    <source>
        <strain evidence="2">HF-Din03</strain>
    </source>
</reference>
<dbReference type="SUPFAM" id="SSF53474">
    <property type="entry name" value="alpha/beta-Hydrolases"/>
    <property type="match status" value="1"/>
</dbReference>
<dbReference type="RefSeq" id="WP_011049376.1">
    <property type="nucleotide sequence ID" value="NZ_CP076685.1"/>
</dbReference>
<name>A0A850LJD6_9RHOB</name>
<dbReference type="Proteomes" id="UP000565723">
    <property type="component" value="Unassembled WGS sequence"/>
</dbReference>
<dbReference type="Gene3D" id="3.40.50.1820">
    <property type="entry name" value="alpha/beta hydrolase"/>
    <property type="match status" value="1"/>
</dbReference>
<dbReference type="Pfam" id="PF12697">
    <property type="entry name" value="Abhydrolase_6"/>
    <property type="match status" value="1"/>
</dbReference>
<evidence type="ECO:0000313" key="3">
    <source>
        <dbReference type="Proteomes" id="UP000565723"/>
    </source>
</evidence>
<comment type="caution">
    <text evidence="2">The sequence shown here is derived from an EMBL/GenBank/DDBJ whole genome shotgun (WGS) entry which is preliminary data.</text>
</comment>
<protein>
    <submittedName>
        <fullName evidence="2">Alpha/beta fold hydrolase</fullName>
    </submittedName>
</protein>
<dbReference type="PANTHER" id="PTHR43689">
    <property type="entry name" value="HYDROLASE"/>
    <property type="match status" value="1"/>
</dbReference>
<dbReference type="GO" id="GO:0016787">
    <property type="term" value="F:hydrolase activity"/>
    <property type="evidence" value="ECO:0007669"/>
    <property type="project" value="UniProtKB-KW"/>
</dbReference>
<dbReference type="EMBL" id="JABXIY010000034">
    <property type="protein sequence ID" value="NVK97900.1"/>
    <property type="molecule type" value="Genomic_DNA"/>
</dbReference>
<gene>
    <name evidence="2" type="ORF">HW564_13290</name>
</gene>
<organism evidence="2 3">
    <name type="scientific">Ruegeria pomeroyi</name>
    <dbReference type="NCBI Taxonomy" id="89184"/>
    <lineage>
        <taxon>Bacteria</taxon>
        <taxon>Pseudomonadati</taxon>
        <taxon>Pseudomonadota</taxon>
        <taxon>Alphaproteobacteria</taxon>
        <taxon>Rhodobacterales</taxon>
        <taxon>Roseobacteraceae</taxon>
        <taxon>Ruegeria</taxon>
    </lineage>
</organism>
<dbReference type="AlphaFoldDB" id="A0A850LJD6"/>
<dbReference type="InterPro" id="IPR029058">
    <property type="entry name" value="AB_hydrolase_fold"/>
</dbReference>
<dbReference type="InterPro" id="IPR000073">
    <property type="entry name" value="AB_hydrolase_1"/>
</dbReference>
<keyword evidence="2" id="KW-0378">Hydrolase</keyword>
<evidence type="ECO:0000259" key="1">
    <source>
        <dbReference type="Pfam" id="PF12697"/>
    </source>
</evidence>
<feature type="domain" description="AB hydrolase-1" evidence="1">
    <location>
        <begin position="33"/>
        <end position="251"/>
    </location>
</feature>
<dbReference type="OMA" id="DSAFWGW"/>